<dbReference type="GO" id="GO:0004045">
    <property type="term" value="F:peptidyl-tRNA hydrolase activity"/>
    <property type="evidence" value="ECO:0007669"/>
    <property type="project" value="UniProtKB-EC"/>
</dbReference>
<keyword evidence="3" id="KW-0378">Hydrolase</keyword>
<dbReference type="KEGG" id="amuc:Pan181_19980"/>
<name>A0A518AM56_9BACT</name>
<accession>A0A518AM56</accession>
<evidence type="ECO:0000313" key="3">
    <source>
        <dbReference type="EMBL" id="QDU55802.1"/>
    </source>
</evidence>
<dbReference type="NCBIfam" id="NF006718">
    <property type="entry name" value="PRK09256.1"/>
    <property type="match status" value="1"/>
</dbReference>
<evidence type="ECO:0000259" key="2">
    <source>
        <dbReference type="Pfam" id="PF00472"/>
    </source>
</evidence>
<sequence length="143" mass="16408">MSEYVAINDSIALPRSELKFSFSRSPGPGGQNVNKLNTKATLHWAYNDSDFLPEEIKLRFGRLFAKRINEAGELVLSSSRHRVQRRNVDDCLEKLRQLILAAAVVPKVRKKPKKSAAATAQRLKEKRERADRKRGRRPPKWDD</sequence>
<evidence type="ECO:0000256" key="1">
    <source>
        <dbReference type="SAM" id="MobiDB-lite"/>
    </source>
</evidence>
<dbReference type="PANTHER" id="PTHR11075">
    <property type="entry name" value="PEPTIDE CHAIN RELEASE FACTOR"/>
    <property type="match status" value="1"/>
</dbReference>
<organism evidence="3 4">
    <name type="scientific">Aeoliella mucimassa</name>
    <dbReference type="NCBI Taxonomy" id="2527972"/>
    <lineage>
        <taxon>Bacteria</taxon>
        <taxon>Pseudomonadati</taxon>
        <taxon>Planctomycetota</taxon>
        <taxon>Planctomycetia</taxon>
        <taxon>Pirellulales</taxon>
        <taxon>Lacipirellulaceae</taxon>
        <taxon>Aeoliella</taxon>
    </lineage>
</organism>
<evidence type="ECO:0000313" key="4">
    <source>
        <dbReference type="Proteomes" id="UP000315750"/>
    </source>
</evidence>
<dbReference type="InterPro" id="IPR000352">
    <property type="entry name" value="Pep_chain_release_fac_I"/>
</dbReference>
<dbReference type="Gene3D" id="3.30.160.20">
    <property type="match status" value="1"/>
</dbReference>
<dbReference type="InterPro" id="IPR052104">
    <property type="entry name" value="Mito_Release_Factor_mL62"/>
</dbReference>
<keyword evidence="4" id="KW-1185">Reference proteome</keyword>
<feature type="domain" description="Prokaryotic-type class I peptide chain release factors" evidence="2">
    <location>
        <begin position="10"/>
        <end position="133"/>
    </location>
</feature>
<dbReference type="PANTHER" id="PTHR11075:SF54">
    <property type="entry name" value="LARGE RIBOSOMAL SUBUNIT PROTEIN ML62"/>
    <property type="match status" value="1"/>
</dbReference>
<dbReference type="Proteomes" id="UP000315750">
    <property type="component" value="Chromosome"/>
</dbReference>
<dbReference type="Pfam" id="PF00472">
    <property type="entry name" value="RF-1"/>
    <property type="match status" value="1"/>
</dbReference>
<feature type="compositionally biased region" description="Basic residues" evidence="1">
    <location>
        <begin position="132"/>
        <end position="143"/>
    </location>
</feature>
<dbReference type="EMBL" id="CP036278">
    <property type="protein sequence ID" value="QDU55802.1"/>
    <property type="molecule type" value="Genomic_DNA"/>
</dbReference>
<dbReference type="SUPFAM" id="SSF110916">
    <property type="entry name" value="Peptidyl-tRNA hydrolase domain-like"/>
    <property type="match status" value="1"/>
</dbReference>
<gene>
    <name evidence="3" type="primary">arfB</name>
    <name evidence="3" type="ORF">Pan181_19980</name>
</gene>
<feature type="region of interest" description="Disordered" evidence="1">
    <location>
        <begin position="110"/>
        <end position="143"/>
    </location>
</feature>
<reference evidence="3 4" key="1">
    <citation type="submission" date="2019-02" db="EMBL/GenBank/DDBJ databases">
        <title>Deep-cultivation of Planctomycetes and their phenomic and genomic characterization uncovers novel biology.</title>
        <authorList>
            <person name="Wiegand S."/>
            <person name="Jogler M."/>
            <person name="Boedeker C."/>
            <person name="Pinto D."/>
            <person name="Vollmers J."/>
            <person name="Rivas-Marin E."/>
            <person name="Kohn T."/>
            <person name="Peeters S.H."/>
            <person name="Heuer A."/>
            <person name="Rast P."/>
            <person name="Oberbeckmann S."/>
            <person name="Bunk B."/>
            <person name="Jeske O."/>
            <person name="Meyerdierks A."/>
            <person name="Storesund J.E."/>
            <person name="Kallscheuer N."/>
            <person name="Luecker S."/>
            <person name="Lage O.M."/>
            <person name="Pohl T."/>
            <person name="Merkel B.J."/>
            <person name="Hornburger P."/>
            <person name="Mueller R.-W."/>
            <person name="Bruemmer F."/>
            <person name="Labrenz M."/>
            <person name="Spormann A.M."/>
            <person name="Op den Camp H."/>
            <person name="Overmann J."/>
            <person name="Amann R."/>
            <person name="Jetten M.S.M."/>
            <person name="Mascher T."/>
            <person name="Medema M.H."/>
            <person name="Devos D.P."/>
            <person name="Kaster A.-K."/>
            <person name="Ovreas L."/>
            <person name="Rohde M."/>
            <person name="Galperin M.Y."/>
            <person name="Jogler C."/>
        </authorList>
    </citation>
    <scope>NUCLEOTIDE SEQUENCE [LARGE SCALE GENOMIC DNA]</scope>
    <source>
        <strain evidence="3 4">Pan181</strain>
    </source>
</reference>
<dbReference type="AlphaFoldDB" id="A0A518AM56"/>
<protein>
    <submittedName>
        <fullName evidence="3">Peptidyl-tRNA hydrolase ArfB</fullName>
        <ecNumber evidence="3">3.1.1.29</ecNumber>
    </submittedName>
</protein>
<dbReference type="EC" id="3.1.1.29" evidence="3"/>
<dbReference type="RefSeq" id="WP_197529103.1">
    <property type="nucleotide sequence ID" value="NZ_CP036278.1"/>
</dbReference>
<feature type="compositionally biased region" description="Basic and acidic residues" evidence="1">
    <location>
        <begin position="122"/>
        <end position="131"/>
    </location>
</feature>
<proteinExistence type="predicted"/>
<dbReference type="GO" id="GO:0016150">
    <property type="term" value="F:translation release factor activity, codon nonspecific"/>
    <property type="evidence" value="ECO:0007669"/>
    <property type="project" value="TreeGrafter"/>
</dbReference>